<name>A0A420WUA6_9GAMM</name>
<accession>A0A420WUA6</accession>
<proteinExistence type="predicted"/>
<protein>
    <submittedName>
        <fullName evidence="1">Uncharacterized protein</fullName>
    </submittedName>
</protein>
<gene>
    <name evidence="1" type="ORF">C7446_2428</name>
</gene>
<dbReference type="EMBL" id="RBIN01000007">
    <property type="protein sequence ID" value="RKQ97012.1"/>
    <property type="molecule type" value="Genomic_DNA"/>
</dbReference>
<reference evidence="1 2" key="1">
    <citation type="submission" date="2018-10" db="EMBL/GenBank/DDBJ databases">
        <title>Genomic Encyclopedia of Type Strains, Phase IV (KMG-IV): sequencing the most valuable type-strain genomes for metagenomic binning, comparative biology and taxonomic classification.</title>
        <authorList>
            <person name="Goeker M."/>
        </authorList>
    </citation>
    <scope>NUCLEOTIDE SEQUENCE [LARGE SCALE GENOMIC DNA]</scope>
    <source>
        <strain evidence="1 2">DSM 23229</strain>
    </source>
</reference>
<evidence type="ECO:0000313" key="2">
    <source>
        <dbReference type="Proteomes" id="UP000281975"/>
    </source>
</evidence>
<evidence type="ECO:0000313" key="1">
    <source>
        <dbReference type="EMBL" id="RKQ97012.1"/>
    </source>
</evidence>
<dbReference type="RefSeq" id="WP_121173358.1">
    <property type="nucleotide sequence ID" value="NZ_RBIN01000007.1"/>
</dbReference>
<dbReference type="OrthoDB" id="7032552at2"/>
<dbReference type="AlphaFoldDB" id="A0A420WUA6"/>
<keyword evidence="2" id="KW-1185">Reference proteome</keyword>
<dbReference type="Proteomes" id="UP000281975">
    <property type="component" value="Unassembled WGS sequence"/>
</dbReference>
<comment type="caution">
    <text evidence="1">The sequence shown here is derived from an EMBL/GenBank/DDBJ whole genome shotgun (WGS) entry which is preliminary data.</text>
</comment>
<organism evidence="1 2">
    <name type="scientific">Kushneria sinocarnis</name>
    <dbReference type="NCBI Taxonomy" id="595502"/>
    <lineage>
        <taxon>Bacteria</taxon>
        <taxon>Pseudomonadati</taxon>
        <taxon>Pseudomonadota</taxon>
        <taxon>Gammaproteobacteria</taxon>
        <taxon>Oceanospirillales</taxon>
        <taxon>Halomonadaceae</taxon>
        <taxon>Kushneria</taxon>
    </lineage>
</organism>
<sequence>MLKDAFSIGPFTVRPVGCINQEQQLDIEYGHDTVASGLIVSKGTRAHIIERIGDRLADVVTNLRDALECHPMELLDRQEQVLAGFSSDRELLRAMSEAPLAAQADFCLCSADRRYAMAVSLDDYAHLRARHELPANAWIAALLPEEVTTAIYSDWRPPTGWELSHVAGEGSLTATGWQRASELTGVPAERLKRHAAREKASTRCPLGYAEWHLLLHRLGVQQLAMGTGAASARG</sequence>